<accession>A0A0D9QKS4</accession>
<reference evidence="3 4" key="1">
    <citation type="submission" date="2014-03" db="EMBL/GenBank/DDBJ databases">
        <title>The Genome Sequence of Plasmodium fragile nilgiri.</title>
        <authorList>
            <consortium name="The Broad Institute Genomics Platform"/>
            <consortium name="The Broad Institute Genome Sequencing Center for Infectious Disease"/>
            <person name="Neafsey D."/>
            <person name="Duraisingh M."/>
            <person name="Young S.K."/>
            <person name="Zeng Q."/>
            <person name="Gargeya S."/>
            <person name="Abouelleil A."/>
            <person name="Alvarado L."/>
            <person name="Chapman S.B."/>
            <person name="Gainer-Dewar J."/>
            <person name="Goldberg J."/>
            <person name="Griggs A."/>
            <person name="Gujja S."/>
            <person name="Hansen M."/>
            <person name="Howarth C."/>
            <person name="Imamovic A."/>
            <person name="Larimer J."/>
            <person name="Pearson M."/>
            <person name="Poon T.W."/>
            <person name="Priest M."/>
            <person name="Roberts A."/>
            <person name="Saif S."/>
            <person name="Shea T."/>
            <person name="Sykes S."/>
            <person name="Wortman J."/>
            <person name="Nusbaum C."/>
            <person name="Birren B."/>
        </authorList>
    </citation>
    <scope>NUCLEOTIDE SEQUENCE [LARGE SCALE GENOMIC DNA]</scope>
    <source>
        <strain evidence="4">nilgiri</strain>
    </source>
</reference>
<keyword evidence="4" id="KW-1185">Reference proteome</keyword>
<dbReference type="VEuPathDB" id="PlasmoDB:AK88_02673"/>
<dbReference type="EMBL" id="KQ001671">
    <property type="protein sequence ID" value="KJP87645.1"/>
    <property type="molecule type" value="Genomic_DNA"/>
</dbReference>
<feature type="domain" description="AB hydrolase-1" evidence="2">
    <location>
        <begin position="141"/>
        <end position="246"/>
    </location>
</feature>
<dbReference type="PANTHER" id="PTHR12277">
    <property type="entry name" value="ALPHA/BETA HYDROLASE DOMAIN-CONTAINING PROTEIN"/>
    <property type="match status" value="1"/>
</dbReference>
<evidence type="ECO:0000256" key="1">
    <source>
        <dbReference type="SAM" id="Phobius"/>
    </source>
</evidence>
<dbReference type="Proteomes" id="UP000054561">
    <property type="component" value="Unassembled WGS sequence"/>
</dbReference>
<dbReference type="InterPro" id="IPR029058">
    <property type="entry name" value="AB_hydrolase_fold"/>
</dbReference>
<keyword evidence="1" id="KW-0812">Transmembrane</keyword>
<gene>
    <name evidence="3" type="ORF">AK88_02673</name>
</gene>
<sequence length="373" mass="42685">MSTSNFDMSVGDTLSISETYKHLTDDVHMDDVDTDMEHKYIKNYEDSHTKRMIFLLFGFLTLCGLRSLLVSNLAFAPPRVQGYEVKDNRFLYKNPFSAYDINQLLELNNVGVEYNKLVQGKDEVASVLVYRKPLDLNKQIILYSHGNNTDIGYSFPAYLNLLFKTDANIITYDYSGYGYSNKKPTEGNMYKNIKMVYNFLTETLGVNPGNIILYGYSIGTCACSYMISLKDVKVGGCILQSPLASGMKLVFPAQKGCLPCFDVFKNYKNLQKASLVPVYIMHGKKDMDIPYYHSVILLNQLRKNFEKKRKKMKTVGDSPHKSVDIHSLITFWGVANSDHNNIELANTDNFYRRLRAFLSFCKDYNMEEEGEDV</sequence>
<dbReference type="PANTHER" id="PTHR12277:SF81">
    <property type="entry name" value="PROTEIN ABHD13"/>
    <property type="match status" value="1"/>
</dbReference>
<keyword evidence="1" id="KW-1133">Transmembrane helix</keyword>
<evidence type="ECO:0000313" key="3">
    <source>
        <dbReference type="EMBL" id="KJP87645.1"/>
    </source>
</evidence>
<name>A0A0D9QKS4_PLAFR</name>
<dbReference type="OrthoDB" id="446723at2759"/>
<evidence type="ECO:0000259" key="2">
    <source>
        <dbReference type="Pfam" id="PF00561"/>
    </source>
</evidence>
<dbReference type="SUPFAM" id="SSF53474">
    <property type="entry name" value="alpha/beta-Hydrolases"/>
    <property type="match status" value="1"/>
</dbReference>
<dbReference type="InterPro" id="IPR000073">
    <property type="entry name" value="AB_hydrolase_1"/>
</dbReference>
<dbReference type="GeneID" id="24267987"/>
<dbReference type="Pfam" id="PF00561">
    <property type="entry name" value="Abhydrolase_1"/>
    <property type="match status" value="1"/>
</dbReference>
<dbReference type="Gene3D" id="3.40.50.1820">
    <property type="entry name" value="alpha/beta hydrolase"/>
    <property type="match status" value="1"/>
</dbReference>
<organism evidence="3 4">
    <name type="scientific">Plasmodium fragile</name>
    <dbReference type="NCBI Taxonomy" id="5857"/>
    <lineage>
        <taxon>Eukaryota</taxon>
        <taxon>Sar</taxon>
        <taxon>Alveolata</taxon>
        <taxon>Apicomplexa</taxon>
        <taxon>Aconoidasida</taxon>
        <taxon>Haemosporida</taxon>
        <taxon>Plasmodiidae</taxon>
        <taxon>Plasmodium</taxon>
        <taxon>Plasmodium (Plasmodium)</taxon>
    </lineage>
</organism>
<proteinExistence type="predicted"/>
<evidence type="ECO:0000313" key="4">
    <source>
        <dbReference type="Proteomes" id="UP000054561"/>
    </source>
</evidence>
<dbReference type="OMA" id="GNNTDMG"/>
<feature type="transmembrane region" description="Helical" evidence="1">
    <location>
        <begin position="52"/>
        <end position="75"/>
    </location>
</feature>
<dbReference type="AlphaFoldDB" id="A0A0D9QKS4"/>
<keyword evidence="1" id="KW-0472">Membrane</keyword>
<dbReference type="RefSeq" id="XP_012335721.1">
    <property type="nucleotide sequence ID" value="XM_012480298.1"/>
</dbReference>
<protein>
    <recommendedName>
        <fullName evidence="2">AB hydrolase-1 domain-containing protein</fullName>
    </recommendedName>
</protein>